<accession>A0A4Y7J1X8</accession>
<evidence type="ECO:0000313" key="1">
    <source>
        <dbReference type="EMBL" id="RZC55154.1"/>
    </source>
</evidence>
<dbReference type="AlphaFoldDB" id="A0A4Y7J1X8"/>
<organism evidence="1 2">
    <name type="scientific">Papaver somniferum</name>
    <name type="common">Opium poppy</name>
    <dbReference type="NCBI Taxonomy" id="3469"/>
    <lineage>
        <taxon>Eukaryota</taxon>
        <taxon>Viridiplantae</taxon>
        <taxon>Streptophyta</taxon>
        <taxon>Embryophyta</taxon>
        <taxon>Tracheophyta</taxon>
        <taxon>Spermatophyta</taxon>
        <taxon>Magnoliopsida</taxon>
        <taxon>Ranunculales</taxon>
        <taxon>Papaveraceae</taxon>
        <taxon>Papaveroideae</taxon>
        <taxon>Papaver</taxon>
    </lineage>
</organism>
<name>A0A4Y7J1X8_PAPSO</name>
<dbReference type="Proteomes" id="UP000316621">
    <property type="component" value="Chromosome 3"/>
</dbReference>
<sequence>MNKRNRWLIRASMFGISRLKERVSVASKHQRPNAQLYKYSENRMQFLTLCQQ</sequence>
<protein>
    <submittedName>
        <fullName evidence="1">Uncharacterized protein</fullName>
    </submittedName>
</protein>
<proteinExistence type="predicted"/>
<gene>
    <name evidence="1" type="ORF">C5167_014008</name>
</gene>
<dbReference type="EMBL" id="CM010717">
    <property type="protein sequence ID" value="RZC55154.1"/>
    <property type="molecule type" value="Genomic_DNA"/>
</dbReference>
<evidence type="ECO:0000313" key="2">
    <source>
        <dbReference type="Proteomes" id="UP000316621"/>
    </source>
</evidence>
<dbReference type="Gramene" id="RZC55154">
    <property type="protein sequence ID" value="RZC55154"/>
    <property type="gene ID" value="C5167_014008"/>
</dbReference>
<keyword evidence="2" id="KW-1185">Reference proteome</keyword>
<reference evidence="1 2" key="1">
    <citation type="journal article" date="2018" name="Science">
        <title>The opium poppy genome and morphinan production.</title>
        <authorList>
            <person name="Guo L."/>
            <person name="Winzer T."/>
            <person name="Yang X."/>
            <person name="Li Y."/>
            <person name="Ning Z."/>
            <person name="He Z."/>
            <person name="Teodor R."/>
            <person name="Lu Y."/>
            <person name="Bowser T.A."/>
            <person name="Graham I.A."/>
            <person name="Ye K."/>
        </authorList>
    </citation>
    <scope>NUCLEOTIDE SEQUENCE [LARGE SCALE GENOMIC DNA]</scope>
    <source>
        <strain evidence="2">cv. HN1</strain>
        <tissue evidence="1">Leaves</tissue>
    </source>
</reference>